<evidence type="ECO:0000256" key="3">
    <source>
        <dbReference type="ARBA" id="ARBA00023163"/>
    </source>
</evidence>
<organism evidence="5 6">
    <name type="scientific">Clostridium disporicum</name>
    <dbReference type="NCBI Taxonomy" id="84024"/>
    <lineage>
        <taxon>Bacteria</taxon>
        <taxon>Bacillati</taxon>
        <taxon>Bacillota</taxon>
        <taxon>Clostridia</taxon>
        <taxon>Eubacteriales</taxon>
        <taxon>Clostridiaceae</taxon>
        <taxon>Clostridium</taxon>
    </lineage>
</organism>
<dbReference type="SUPFAM" id="SSF47413">
    <property type="entry name" value="lambda repressor-like DNA-binding domains"/>
    <property type="match status" value="1"/>
</dbReference>
<evidence type="ECO:0000256" key="1">
    <source>
        <dbReference type="ARBA" id="ARBA00023015"/>
    </source>
</evidence>
<keyword evidence="1" id="KW-0805">Transcription regulation</keyword>
<dbReference type="AlphaFoldDB" id="A0A174G6M2"/>
<dbReference type="RefSeq" id="WP_042399935.1">
    <property type="nucleotide sequence ID" value="NZ_CYYT01000022.1"/>
</dbReference>
<feature type="domain" description="HTH lacI-type" evidence="4">
    <location>
        <begin position="2"/>
        <end position="56"/>
    </location>
</feature>
<dbReference type="InterPro" id="IPR046335">
    <property type="entry name" value="LacI/GalR-like_sensor"/>
</dbReference>
<dbReference type="GeneID" id="83012506"/>
<dbReference type="GO" id="GO:0008784">
    <property type="term" value="F:alanine racemase activity"/>
    <property type="evidence" value="ECO:0007669"/>
    <property type="project" value="UniProtKB-EC"/>
</dbReference>
<dbReference type="CDD" id="cd06288">
    <property type="entry name" value="PBP1_sucrose_transcription_regulator"/>
    <property type="match status" value="1"/>
</dbReference>
<dbReference type="SMART" id="SM00354">
    <property type="entry name" value="HTH_LACI"/>
    <property type="match status" value="1"/>
</dbReference>
<dbReference type="EC" id="5.1.1.1" evidence="5"/>
<evidence type="ECO:0000313" key="5">
    <source>
        <dbReference type="EMBL" id="CUN54179.1"/>
    </source>
</evidence>
<keyword evidence="5" id="KW-0413">Isomerase</keyword>
<gene>
    <name evidence="5" type="primary">ccpA_1</name>
    <name evidence="5" type="ORF">ERS852470_00172</name>
</gene>
<protein>
    <submittedName>
        <fullName evidence="5">LacI family transcriptional regulator</fullName>
        <ecNumber evidence="5">5.1.1.1</ecNumber>
    </submittedName>
</protein>
<sequence>MATIKEIARESGVSIATVSNIIHGKPGASDETRKRVMDVIKKLDYTPNVIAQNLKQKNTKTIGVITEDLTVFNTANIVDGINEYCDEQGYQLVLGNLRLYKKYDKNFYNSDKYYKRVNEEFKLMISKQVEGIIYIACHCRELKCIPEKFPIPITIAYSFVKSDKFSSIIFDDEEAAYDATCRLIQNENEKIGVICGLQQSIHTQERLRGYQRALYDNNILFNPSFLYYGDWERESGYEAAERLVEQGITAIFSMNDVMAGGVYDYLNNKSILIGKNISIIGFDNREVSQAYNPKLATMALPLYEIGRKSAQVLIKSLVENNKKITNKIYKIKCKFIEGNSLRKI</sequence>
<dbReference type="PANTHER" id="PTHR30146">
    <property type="entry name" value="LACI-RELATED TRANSCRIPTIONAL REPRESSOR"/>
    <property type="match status" value="1"/>
</dbReference>
<keyword evidence="3" id="KW-0804">Transcription</keyword>
<dbReference type="Pfam" id="PF00356">
    <property type="entry name" value="LacI"/>
    <property type="match status" value="1"/>
</dbReference>
<dbReference type="GO" id="GO:0003700">
    <property type="term" value="F:DNA-binding transcription factor activity"/>
    <property type="evidence" value="ECO:0007669"/>
    <property type="project" value="TreeGrafter"/>
</dbReference>
<dbReference type="OrthoDB" id="9784962at2"/>
<proteinExistence type="predicted"/>
<dbReference type="Proteomes" id="UP000095558">
    <property type="component" value="Unassembled WGS sequence"/>
</dbReference>
<dbReference type="SUPFAM" id="SSF53822">
    <property type="entry name" value="Periplasmic binding protein-like I"/>
    <property type="match status" value="1"/>
</dbReference>
<name>A0A174G6M2_9CLOT</name>
<dbReference type="InterPro" id="IPR000843">
    <property type="entry name" value="HTH_LacI"/>
</dbReference>
<evidence type="ECO:0000256" key="2">
    <source>
        <dbReference type="ARBA" id="ARBA00023125"/>
    </source>
</evidence>
<evidence type="ECO:0000259" key="4">
    <source>
        <dbReference type="PROSITE" id="PS50932"/>
    </source>
</evidence>
<dbReference type="PROSITE" id="PS00356">
    <property type="entry name" value="HTH_LACI_1"/>
    <property type="match status" value="1"/>
</dbReference>
<dbReference type="Gene3D" id="3.40.50.2300">
    <property type="match status" value="2"/>
</dbReference>
<dbReference type="InterPro" id="IPR028082">
    <property type="entry name" value="Peripla_BP_I"/>
</dbReference>
<dbReference type="Gene3D" id="1.10.260.40">
    <property type="entry name" value="lambda repressor-like DNA-binding domains"/>
    <property type="match status" value="1"/>
</dbReference>
<reference evidence="5 6" key="1">
    <citation type="submission" date="2015-09" db="EMBL/GenBank/DDBJ databases">
        <authorList>
            <consortium name="Pathogen Informatics"/>
        </authorList>
    </citation>
    <scope>NUCLEOTIDE SEQUENCE [LARGE SCALE GENOMIC DNA]</scope>
    <source>
        <strain evidence="5 6">2789STDY5834855</strain>
    </source>
</reference>
<evidence type="ECO:0000313" key="6">
    <source>
        <dbReference type="Proteomes" id="UP000095558"/>
    </source>
</evidence>
<accession>A0A174G6M2</accession>
<dbReference type="GO" id="GO:0000976">
    <property type="term" value="F:transcription cis-regulatory region binding"/>
    <property type="evidence" value="ECO:0007669"/>
    <property type="project" value="TreeGrafter"/>
</dbReference>
<dbReference type="Pfam" id="PF13377">
    <property type="entry name" value="Peripla_BP_3"/>
    <property type="match status" value="1"/>
</dbReference>
<dbReference type="PANTHER" id="PTHR30146:SF109">
    <property type="entry name" value="HTH-TYPE TRANSCRIPTIONAL REGULATOR GALS"/>
    <property type="match status" value="1"/>
</dbReference>
<dbReference type="EMBL" id="CYZV01000001">
    <property type="protein sequence ID" value="CUN54179.1"/>
    <property type="molecule type" value="Genomic_DNA"/>
</dbReference>
<keyword evidence="2" id="KW-0238">DNA-binding</keyword>
<dbReference type="PROSITE" id="PS50932">
    <property type="entry name" value="HTH_LACI_2"/>
    <property type="match status" value="1"/>
</dbReference>
<dbReference type="CDD" id="cd01392">
    <property type="entry name" value="HTH_LacI"/>
    <property type="match status" value="1"/>
</dbReference>
<dbReference type="InterPro" id="IPR010982">
    <property type="entry name" value="Lambda_DNA-bd_dom_sf"/>
</dbReference>